<reference evidence="3 4" key="1">
    <citation type="submission" date="2024-07" db="EMBL/GenBank/DDBJ databases">
        <title>Characterization of a bacterium isolated from hydrolysated instant sea cucumber by whole-genome sequencing and metabolomics.</title>
        <authorList>
            <person name="Luo X."/>
            <person name="Zhang Z."/>
            <person name="Zheng Z."/>
            <person name="Zhang W."/>
            <person name="Ming T."/>
            <person name="Jiao L."/>
            <person name="Su X."/>
            <person name="Kong F."/>
            <person name="Xu J."/>
        </authorList>
    </citation>
    <scope>NUCLEOTIDE SEQUENCE [LARGE SCALE GENOMIC DNA]</scope>
    <source>
        <strain evidence="3 4">XL-2024</strain>
    </source>
</reference>
<accession>A0ABV3VZM4</accession>
<keyword evidence="4" id="KW-1185">Reference proteome</keyword>
<dbReference type="PROSITE" id="PS50110">
    <property type="entry name" value="RESPONSE_REGULATORY"/>
    <property type="match status" value="1"/>
</dbReference>
<dbReference type="InterPro" id="IPR001789">
    <property type="entry name" value="Sig_transdc_resp-reg_receiver"/>
</dbReference>
<organism evidence="3 4">
    <name type="scientific">Lysinibacillus xylanilyticus</name>
    <dbReference type="NCBI Taxonomy" id="582475"/>
    <lineage>
        <taxon>Bacteria</taxon>
        <taxon>Bacillati</taxon>
        <taxon>Bacillota</taxon>
        <taxon>Bacilli</taxon>
        <taxon>Bacillales</taxon>
        <taxon>Bacillaceae</taxon>
        <taxon>Lysinibacillus</taxon>
    </lineage>
</organism>
<evidence type="ECO:0000313" key="4">
    <source>
        <dbReference type="Proteomes" id="UP001558534"/>
    </source>
</evidence>
<evidence type="ECO:0000313" key="3">
    <source>
        <dbReference type="EMBL" id="MEX3746332.1"/>
    </source>
</evidence>
<dbReference type="EMBL" id="JBFRHK010000008">
    <property type="protein sequence ID" value="MEX3746332.1"/>
    <property type="molecule type" value="Genomic_DNA"/>
</dbReference>
<comment type="caution">
    <text evidence="1">Lacks conserved residue(s) required for the propagation of feature annotation.</text>
</comment>
<dbReference type="Pfam" id="PF00072">
    <property type="entry name" value="Response_reg"/>
    <property type="match status" value="1"/>
</dbReference>
<comment type="caution">
    <text evidence="3">The sequence shown here is derived from an EMBL/GenBank/DDBJ whole genome shotgun (WGS) entry which is preliminary data.</text>
</comment>
<dbReference type="SUPFAM" id="SSF52172">
    <property type="entry name" value="CheY-like"/>
    <property type="match status" value="1"/>
</dbReference>
<name>A0ABV3VZM4_9BACI</name>
<proteinExistence type="predicted"/>
<evidence type="ECO:0000259" key="2">
    <source>
        <dbReference type="PROSITE" id="PS50110"/>
    </source>
</evidence>
<sequence>MYGYELVRTIRKQFSKTELPVLLLSARSQSQDIKNGFLSGVNDYVTKPVDLELRSRVKALTDVKQSAQERIEWRQLGIRRKYSLIFYSTH</sequence>
<evidence type="ECO:0000256" key="1">
    <source>
        <dbReference type="PROSITE-ProRule" id="PRU00169"/>
    </source>
</evidence>
<protein>
    <submittedName>
        <fullName evidence="3">Response regulator transcription factor</fullName>
    </submittedName>
</protein>
<gene>
    <name evidence="3" type="ORF">AB1300_14415</name>
</gene>
<dbReference type="Proteomes" id="UP001558534">
    <property type="component" value="Unassembled WGS sequence"/>
</dbReference>
<dbReference type="InterPro" id="IPR011006">
    <property type="entry name" value="CheY-like_superfamily"/>
</dbReference>
<dbReference type="Gene3D" id="3.40.50.2300">
    <property type="match status" value="1"/>
</dbReference>
<feature type="domain" description="Response regulatory" evidence="2">
    <location>
        <begin position="1"/>
        <end position="62"/>
    </location>
</feature>